<accession>L1N9I8</accession>
<dbReference type="GO" id="GO:0046872">
    <property type="term" value="F:metal ion binding"/>
    <property type="evidence" value="ECO:0007669"/>
    <property type="project" value="InterPro"/>
</dbReference>
<dbReference type="HOGENOM" id="CLU_035600_0_0_10"/>
<organism evidence="4 5">
    <name type="scientific">Porphyromonas catoniae F0037</name>
    <dbReference type="NCBI Taxonomy" id="1127696"/>
    <lineage>
        <taxon>Bacteria</taxon>
        <taxon>Pseudomonadati</taxon>
        <taxon>Bacteroidota</taxon>
        <taxon>Bacteroidia</taxon>
        <taxon>Bacteroidales</taxon>
        <taxon>Porphyromonadaceae</taxon>
        <taxon>Porphyromonas</taxon>
    </lineage>
</organism>
<dbReference type="InterPro" id="IPR008963">
    <property type="entry name" value="Purple_acid_Pase-like_N"/>
</dbReference>
<feature type="transmembrane region" description="Helical" evidence="2">
    <location>
        <begin position="25"/>
        <end position="46"/>
    </location>
</feature>
<dbReference type="GO" id="GO:0003993">
    <property type="term" value="F:acid phosphatase activity"/>
    <property type="evidence" value="ECO:0007669"/>
    <property type="project" value="InterPro"/>
</dbReference>
<evidence type="ECO:0000313" key="5">
    <source>
        <dbReference type="Proteomes" id="UP000010408"/>
    </source>
</evidence>
<dbReference type="eggNOG" id="COG1409">
    <property type="taxonomic scope" value="Bacteria"/>
</dbReference>
<dbReference type="STRING" id="1127696.HMPREF9134_01509"/>
<protein>
    <submittedName>
        <fullName evidence="4">Ser/Thr phosphatase family protein</fullName>
    </submittedName>
</protein>
<evidence type="ECO:0000313" key="4">
    <source>
        <dbReference type="EMBL" id="EKY00179.1"/>
    </source>
</evidence>
<dbReference type="PANTHER" id="PTHR45867:SF3">
    <property type="entry name" value="ACID PHOSPHATASE TYPE 7"/>
    <property type="match status" value="1"/>
</dbReference>
<dbReference type="EMBL" id="AMEQ01000040">
    <property type="protein sequence ID" value="EKY00179.1"/>
    <property type="molecule type" value="Genomic_DNA"/>
</dbReference>
<dbReference type="InterPro" id="IPR029052">
    <property type="entry name" value="Metallo-depent_PP-like"/>
</dbReference>
<comment type="caution">
    <text evidence="4">The sequence shown here is derived from an EMBL/GenBank/DDBJ whole genome shotgun (WGS) entry which is preliminary data.</text>
</comment>
<dbReference type="InterPro" id="IPR004843">
    <property type="entry name" value="Calcineurin-like_PHP"/>
</dbReference>
<reference evidence="4 5" key="1">
    <citation type="submission" date="2012-05" db="EMBL/GenBank/DDBJ databases">
        <authorList>
            <person name="Weinstock G."/>
            <person name="Sodergren E."/>
            <person name="Lobos E.A."/>
            <person name="Fulton L."/>
            <person name="Fulton R."/>
            <person name="Courtney L."/>
            <person name="Fronick C."/>
            <person name="O'Laughlin M."/>
            <person name="Godfrey J."/>
            <person name="Wilson R.M."/>
            <person name="Miner T."/>
            <person name="Farmer C."/>
            <person name="Delehaunty K."/>
            <person name="Cordes M."/>
            <person name="Minx P."/>
            <person name="Tomlinson C."/>
            <person name="Chen J."/>
            <person name="Wollam A."/>
            <person name="Pepin K.H."/>
            <person name="Bhonagiri V."/>
            <person name="Zhang X."/>
            <person name="Suruliraj S."/>
            <person name="Warren W."/>
            <person name="Mitreva M."/>
            <person name="Mardis E.R."/>
            <person name="Wilson R.K."/>
        </authorList>
    </citation>
    <scope>NUCLEOTIDE SEQUENCE [LARGE SCALE GENOMIC DNA]</scope>
    <source>
        <strain evidence="4 5">F0037</strain>
    </source>
</reference>
<dbReference type="SUPFAM" id="SSF56300">
    <property type="entry name" value="Metallo-dependent phosphatases"/>
    <property type="match status" value="1"/>
</dbReference>
<evidence type="ECO:0000256" key="2">
    <source>
        <dbReference type="SAM" id="Phobius"/>
    </source>
</evidence>
<feature type="domain" description="Calcineurin-like phosphoesterase" evidence="3">
    <location>
        <begin position="168"/>
        <end position="359"/>
    </location>
</feature>
<proteinExistence type="predicted"/>
<dbReference type="PATRIC" id="fig|1127696.3.peg.1363"/>
<dbReference type="AlphaFoldDB" id="L1N9I8"/>
<keyword evidence="1" id="KW-0732">Signal</keyword>
<keyword evidence="2" id="KW-0472">Membrane</keyword>
<dbReference type="SUPFAM" id="SSF49363">
    <property type="entry name" value="Purple acid phosphatase, N-terminal domain"/>
    <property type="match status" value="1"/>
</dbReference>
<dbReference type="Proteomes" id="UP000010408">
    <property type="component" value="Unassembled WGS sequence"/>
</dbReference>
<dbReference type="Gene3D" id="2.60.40.380">
    <property type="entry name" value="Purple acid phosphatase-like, N-terminal"/>
    <property type="match status" value="1"/>
</dbReference>
<sequence>MKKAYKAPRLRGIPTKKKKAHLRRYITIATLLLIVSGLTTLTLVRWNAWFGNKPEAPYTTPEEITRITMVPGEDYSRQRVFSWRSGEQIASSSLSLRKLSDKGDTLPEKLYPALGSLIESRSGKGCYYHVSLDSLEEGATYLYQLKSGRSTSPIYSFSMPSGLQDSLRFIYMGDVQDPEGRMSKQFFQELSQSYRDSIQFFAFAGDQIEGPTDAYWQTWYNSLSGINTHIPILAAPGNHEYLKRGFARELDVRWIPQFNYPANGPKDYLRRSYYVDFPLVRFIILDTTDIMWLGSINQHKAWLKQVLSESKQPWQVVLFHHAVDCVREGRKNVVMHYIFKDELISYGADLILQGHDHGYARSTTRSKNHDTIAPAFIISSASPKVYRNGFSSVHDRLGSGLQLYQDITVTQNQIHYKSYRFPEEPTPRDSVPNRSQYLYDELVLYKGKDGVIRVEDKARSLPELFLFNSFGTDSKAHKKAAQYAKEIQERAAARKSSTGR</sequence>
<dbReference type="RefSeq" id="WP_005467620.1">
    <property type="nucleotide sequence ID" value="NZ_KB291032.1"/>
</dbReference>
<dbReference type="PANTHER" id="PTHR45867">
    <property type="entry name" value="PURPLE ACID PHOSPHATASE"/>
    <property type="match status" value="1"/>
</dbReference>
<evidence type="ECO:0000256" key="1">
    <source>
        <dbReference type="ARBA" id="ARBA00022729"/>
    </source>
</evidence>
<dbReference type="Gene3D" id="3.60.21.10">
    <property type="match status" value="1"/>
</dbReference>
<dbReference type="Pfam" id="PF00149">
    <property type="entry name" value="Metallophos"/>
    <property type="match status" value="1"/>
</dbReference>
<evidence type="ECO:0000259" key="3">
    <source>
        <dbReference type="Pfam" id="PF00149"/>
    </source>
</evidence>
<gene>
    <name evidence="4" type="ORF">HMPREF9134_01509</name>
</gene>
<keyword evidence="2" id="KW-1133">Transmembrane helix</keyword>
<name>L1N9I8_9PORP</name>
<keyword evidence="2" id="KW-0812">Transmembrane</keyword>